<proteinExistence type="predicted"/>
<organism evidence="1 2">
    <name type="scientific">Sulfitobacter mediterraneus</name>
    <dbReference type="NCBI Taxonomy" id="83219"/>
    <lineage>
        <taxon>Bacteria</taxon>
        <taxon>Pseudomonadati</taxon>
        <taxon>Pseudomonadota</taxon>
        <taxon>Alphaproteobacteria</taxon>
        <taxon>Rhodobacterales</taxon>
        <taxon>Roseobacteraceae</taxon>
        <taxon>Sulfitobacter</taxon>
    </lineage>
</organism>
<dbReference type="Proteomes" id="UP000027337">
    <property type="component" value="Unassembled WGS sequence"/>
</dbReference>
<dbReference type="RefSeq" id="WP_037908419.1">
    <property type="nucleotide sequence ID" value="NZ_JEMU01000008.1"/>
</dbReference>
<gene>
    <name evidence="1" type="ORF">PM02_11500</name>
</gene>
<evidence type="ECO:0000313" key="1">
    <source>
        <dbReference type="EMBL" id="KAJ03077.1"/>
    </source>
</evidence>
<dbReference type="AlphaFoldDB" id="A0A061SQE0"/>
<dbReference type="Pfam" id="PF09898">
    <property type="entry name" value="DUF2125"/>
    <property type="match status" value="1"/>
</dbReference>
<sequence length="334" mass="36737">MRITIRLLILLAVIWSCWWWLAATFIDRGADGWLAARRGEGWQAQVQPIATKGFPSKFQTQITDLSLADPETGVALRLDSATVSAPAYWPGYVALSLPSSPIELDIAAITHLFRVQNGTARLHLHPGASLQLDHMQTRGGAWQWNTRQGNALAGDDWAMQVAQNPAVIEKYQFDLQITNLRPGDQLRTLLSVPSDWPLSFEHFSADLAVTFDSPWDRRAVEDQRPQPRRITLQEAKATWGPVRLVANGDLIVDNMGIPEGAANLLVENWTELLDLAVAGGVLPANIRPQAQAMLGALANMGGDPTRLDLSLRFAAGEMYLGPIRLGPAPRIVQH</sequence>
<evidence type="ECO:0000313" key="2">
    <source>
        <dbReference type="Proteomes" id="UP000027337"/>
    </source>
</evidence>
<comment type="caution">
    <text evidence="1">The sequence shown here is derived from an EMBL/GenBank/DDBJ whole genome shotgun (WGS) entry which is preliminary data.</text>
</comment>
<reference evidence="1 2" key="1">
    <citation type="journal article" date="2014" name="Genome Announc.">
        <title>Draft Genome Sequences of Two Isolates of the Roseobacter Group, Sulfitobacter sp. Strains 3SOLIMAR09 and 1FIGIMAR09, from Harbors of Mallorca Island (Mediterranean Sea).</title>
        <authorList>
            <person name="Mas-Llado M."/>
            <person name="Pina-Villalonga J.M."/>
            <person name="Brunet-Galmes I."/>
            <person name="Nogales B."/>
            <person name="Bosch R."/>
        </authorList>
    </citation>
    <scope>NUCLEOTIDE SEQUENCE [LARGE SCALE GENOMIC DNA]</scope>
    <source>
        <strain evidence="1 2">1FIGIMAR09</strain>
    </source>
</reference>
<dbReference type="EMBL" id="JEMU01000008">
    <property type="protein sequence ID" value="KAJ03077.1"/>
    <property type="molecule type" value="Genomic_DNA"/>
</dbReference>
<dbReference type="eggNOG" id="COG4093">
    <property type="taxonomic scope" value="Bacteria"/>
</dbReference>
<accession>A0A061SQE0</accession>
<dbReference type="STRING" id="83219.PM02_11500"/>
<protein>
    <recommendedName>
        <fullName evidence="3">DUF2125 domain-containing protein</fullName>
    </recommendedName>
</protein>
<name>A0A061SQE0_9RHOB</name>
<dbReference type="InterPro" id="IPR018666">
    <property type="entry name" value="DUF2125"/>
</dbReference>
<evidence type="ECO:0008006" key="3">
    <source>
        <dbReference type="Google" id="ProtNLM"/>
    </source>
</evidence>
<keyword evidence="2" id="KW-1185">Reference proteome</keyword>